<comment type="caution">
    <text evidence="2">The sequence shown here is derived from an EMBL/GenBank/DDBJ whole genome shotgun (WGS) entry which is preliminary data.</text>
</comment>
<evidence type="ECO:0000259" key="1">
    <source>
        <dbReference type="SMART" id="SM00481"/>
    </source>
</evidence>
<sequence>MKKIGLNTEGNWYKGNLHTHSTNSDGRITPEEIVRIYKDHGYQFLAFTEHELYTHNRELSDEDFLVLPGVELSCNNPDPWRIYHILGIGRHAAGEHPSAENGFSDKQRFPVRKWEDLGSVQTVLDEIWQAGNLAVFNHPIWSRLELTDFIDLDGYFAMEIYNYGCAVESHTGLCIDYWDSLLRRGRKIWGVATDDAHFALEDYCGGWVMVNAPELTIKAVTSALLEGNFYSSSGPEIYRFEIEDGVVKADCSDAREIHFVTYESFGNSLFARSGESLRHGEFRLSGEELYVRVEITDHSGRTAWSNPIFLKEE</sequence>
<evidence type="ECO:0000313" key="3">
    <source>
        <dbReference type="Proteomes" id="UP000823894"/>
    </source>
</evidence>
<dbReference type="NCBIfam" id="NF038032">
    <property type="entry name" value="CehA_McbA_metalo"/>
    <property type="match status" value="1"/>
</dbReference>
<feature type="domain" description="Polymerase/histidinol phosphatase N-terminal" evidence="1">
    <location>
        <begin position="15"/>
        <end position="76"/>
    </location>
</feature>
<dbReference type="GO" id="GO:0004534">
    <property type="term" value="F:5'-3' RNA exonuclease activity"/>
    <property type="evidence" value="ECO:0007669"/>
    <property type="project" value="TreeGrafter"/>
</dbReference>
<accession>A0A9D2SWX9</accession>
<dbReference type="AlphaFoldDB" id="A0A9D2SWX9"/>
<proteinExistence type="predicted"/>
<dbReference type="InterPro" id="IPR016195">
    <property type="entry name" value="Pol/histidinol_Pase-like"/>
</dbReference>
<dbReference type="SUPFAM" id="SSF89550">
    <property type="entry name" value="PHP domain-like"/>
    <property type="match status" value="1"/>
</dbReference>
<dbReference type="InterPro" id="IPR052018">
    <property type="entry name" value="PHP_domain"/>
</dbReference>
<evidence type="ECO:0000313" key="2">
    <source>
        <dbReference type="EMBL" id="HJC38157.1"/>
    </source>
</evidence>
<dbReference type="GO" id="GO:0035312">
    <property type="term" value="F:5'-3' DNA exonuclease activity"/>
    <property type="evidence" value="ECO:0007669"/>
    <property type="project" value="TreeGrafter"/>
</dbReference>
<dbReference type="Proteomes" id="UP000823894">
    <property type="component" value="Unassembled WGS sequence"/>
</dbReference>
<reference evidence="2" key="1">
    <citation type="journal article" date="2021" name="PeerJ">
        <title>Extensive microbial diversity within the chicken gut microbiome revealed by metagenomics and culture.</title>
        <authorList>
            <person name="Gilroy R."/>
            <person name="Ravi A."/>
            <person name="Getino M."/>
            <person name="Pursley I."/>
            <person name="Horton D.L."/>
            <person name="Alikhan N.F."/>
            <person name="Baker D."/>
            <person name="Gharbi K."/>
            <person name="Hall N."/>
            <person name="Watson M."/>
            <person name="Adriaenssens E.M."/>
            <person name="Foster-Nyarko E."/>
            <person name="Jarju S."/>
            <person name="Secka A."/>
            <person name="Antonio M."/>
            <person name="Oren A."/>
            <person name="Chaudhuri R.R."/>
            <person name="La Ragione R."/>
            <person name="Hildebrand F."/>
            <person name="Pallen M.J."/>
        </authorList>
    </citation>
    <scope>NUCLEOTIDE SEQUENCE</scope>
    <source>
        <strain evidence="2">ChiGjej1B1-1692</strain>
    </source>
</reference>
<organism evidence="2 3">
    <name type="scientific">Candidatus Mediterraneibacter faecigallinarum</name>
    <dbReference type="NCBI Taxonomy" id="2838669"/>
    <lineage>
        <taxon>Bacteria</taxon>
        <taxon>Bacillati</taxon>
        <taxon>Bacillota</taxon>
        <taxon>Clostridia</taxon>
        <taxon>Lachnospirales</taxon>
        <taxon>Lachnospiraceae</taxon>
        <taxon>Mediterraneibacter</taxon>
    </lineage>
</organism>
<protein>
    <submittedName>
        <fullName evidence="2">CehA/McbA family metallohydrolase</fullName>
    </submittedName>
</protein>
<reference evidence="2" key="2">
    <citation type="submission" date="2021-04" db="EMBL/GenBank/DDBJ databases">
        <authorList>
            <person name="Gilroy R."/>
        </authorList>
    </citation>
    <scope>NUCLEOTIDE SEQUENCE</scope>
    <source>
        <strain evidence="2">ChiGjej1B1-1692</strain>
    </source>
</reference>
<name>A0A9D2SWX9_9FIRM</name>
<gene>
    <name evidence="2" type="ORF">H9757_03685</name>
</gene>
<dbReference type="PANTHER" id="PTHR42924:SF3">
    <property type="entry name" value="POLYMERASE_HISTIDINOL PHOSPHATASE N-TERMINAL DOMAIN-CONTAINING PROTEIN"/>
    <property type="match status" value="1"/>
</dbReference>
<dbReference type="InterPro" id="IPR003141">
    <property type="entry name" value="Pol/His_phosphatase_N"/>
</dbReference>
<dbReference type="SMART" id="SM00481">
    <property type="entry name" value="POLIIIAc"/>
    <property type="match status" value="1"/>
</dbReference>
<dbReference type="EMBL" id="DWWK01000044">
    <property type="protein sequence ID" value="HJC38157.1"/>
    <property type="molecule type" value="Genomic_DNA"/>
</dbReference>
<dbReference type="Gene3D" id="3.20.20.140">
    <property type="entry name" value="Metal-dependent hydrolases"/>
    <property type="match status" value="1"/>
</dbReference>
<dbReference type="PANTHER" id="PTHR42924">
    <property type="entry name" value="EXONUCLEASE"/>
    <property type="match status" value="1"/>
</dbReference>